<dbReference type="EMBL" id="CP016808">
    <property type="protein sequence ID" value="ANY66023.1"/>
    <property type="molecule type" value="Genomic_DNA"/>
</dbReference>
<dbReference type="AlphaFoldDB" id="A0A1B2DE95"/>
<protein>
    <submittedName>
        <fullName evidence="1">Uncharacterized protein</fullName>
    </submittedName>
</protein>
<accession>A0A1B2DE95</accession>
<reference evidence="1" key="1">
    <citation type="submission" date="2016-08" db="EMBL/GenBank/DDBJ databases">
        <title>Complete Genome Seqeunce of Paenibacillus sp. BIHB 4019 from tea rhizoplane.</title>
        <authorList>
            <person name="Thakur R."/>
            <person name="Swarnkar M.K."/>
            <person name="Gulati A."/>
        </authorList>
    </citation>
    <scope>NUCLEOTIDE SEQUENCE [LARGE SCALE GENOMIC DNA]</scope>
    <source>
        <strain evidence="1">BIHB4019</strain>
    </source>
</reference>
<proteinExistence type="predicted"/>
<sequence>MIRAAEWSIRVLSVEPERLHFPHAQPDIIGYRLKLNHSPKIELLRYDLIQVTTGTVGTSSWAAFTAIVMEINPESLLLFTSPMYQEQLKEAHRIKRIFSPLHSIQGAEQLIAHYGYFPPFHYDEIMDARWEGENEGSSEEKSLTIAIKPSLVEEAAKNVIFRFDGVQEEDLSSFEEHNTIFQLEFTYQEEAVHVVIGSQDGFGGQFLCRSIRVSWEN</sequence>
<dbReference type="RefSeq" id="WP_099517400.1">
    <property type="nucleotide sequence ID" value="NZ_CP016808.1"/>
</dbReference>
<evidence type="ECO:0000313" key="1">
    <source>
        <dbReference type="EMBL" id="ANY66023.1"/>
    </source>
</evidence>
<name>A0A1B2DE95_9BACL</name>
<gene>
    <name evidence="1" type="ORF">BBD42_05790</name>
</gene>
<organism evidence="1">
    <name type="scientific">Paenibacillus sp. BIHB 4019</name>
    <dbReference type="NCBI Taxonomy" id="1870819"/>
    <lineage>
        <taxon>Bacteria</taxon>
        <taxon>Bacillati</taxon>
        <taxon>Bacillota</taxon>
        <taxon>Bacilli</taxon>
        <taxon>Bacillales</taxon>
        <taxon>Paenibacillaceae</taxon>
        <taxon>Paenibacillus</taxon>
    </lineage>
</organism>